<evidence type="ECO:0000256" key="5">
    <source>
        <dbReference type="ARBA" id="ARBA00022723"/>
    </source>
</evidence>
<evidence type="ECO:0000256" key="2">
    <source>
        <dbReference type="ARBA" id="ARBA00001936"/>
    </source>
</evidence>
<dbReference type="PANTHER" id="PTHR12260:SF6">
    <property type="entry name" value="DAMAGE-CONTROL PHOSPHATASE ARMT1"/>
    <property type="match status" value="1"/>
</dbReference>
<keyword evidence="12" id="KW-1185">Reference proteome</keyword>
<dbReference type="GO" id="GO:0046872">
    <property type="term" value="F:metal ion binding"/>
    <property type="evidence" value="ECO:0007669"/>
    <property type="project" value="UniProtKB-KW"/>
</dbReference>
<dbReference type="InterPro" id="IPR002347">
    <property type="entry name" value="SDR_fam"/>
</dbReference>
<dbReference type="RefSeq" id="XP_040656488.1">
    <property type="nucleotide sequence ID" value="XM_040801455.1"/>
</dbReference>
<evidence type="ECO:0000256" key="4">
    <source>
        <dbReference type="ARBA" id="ARBA00009519"/>
    </source>
</evidence>
<evidence type="ECO:0000256" key="1">
    <source>
        <dbReference type="ARBA" id="ARBA00001326"/>
    </source>
</evidence>
<dbReference type="Gene3D" id="3.40.50.720">
    <property type="entry name" value="NAD(P)-binding Rossmann-like Domain"/>
    <property type="match status" value="1"/>
</dbReference>
<comment type="catalytic activity">
    <reaction evidence="1">
        <text>beta-D-fructose 1-phosphate + H2O = D-fructose + phosphate</text>
        <dbReference type="Rhea" id="RHEA:35603"/>
        <dbReference type="ChEBI" id="CHEBI:15377"/>
        <dbReference type="ChEBI" id="CHEBI:37721"/>
        <dbReference type="ChEBI" id="CHEBI:43474"/>
        <dbReference type="ChEBI" id="CHEBI:138881"/>
    </reaction>
</comment>
<dbReference type="FunCoup" id="A0A151GJ69">
    <property type="interactions" value="563"/>
</dbReference>
<proteinExistence type="inferred from homology"/>
<comment type="caution">
    <text evidence="11">The sequence shown here is derived from an EMBL/GenBank/DDBJ whole genome shotgun (WGS) entry which is preliminary data.</text>
</comment>
<dbReference type="AlphaFoldDB" id="A0A151GJ69"/>
<feature type="domain" description="Damage-control phosphatase ARMT1-like metal-binding" evidence="10">
    <location>
        <begin position="323"/>
        <end position="743"/>
    </location>
</feature>
<comment type="similarity">
    <text evidence="4">Belongs to the damage-control phosphatase family. Sugar phosphate phosphatase III subfamily.</text>
</comment>
<evidence type="ECO:0000313" key="12">
    <source>
        <dbReference type="Proteomes" id="UP000076580"/>
    </source>
</evidence>
<comment type="cofactor">
    <cofactor evidence="3">
        <name>Ni(2+)</name>
        <dbReference type="ChEBI" id="CHEBI:49786"/>
    </cofactor>
</comment>
<evidence type="ECO:0000256" key="6">
    <source>
        <dbReference type="ARBA" id="ARBA00022801"/>
    </source>
</evidence>
<dbReference type="GO" id="GO:0005634">
    <property type="term" value="C:nucleus"/>
    <property type="evidence" value="ECO:0007669"/>
    <property type="project" value="TreeGrafter"/>
</dbReference>
<dbReference type="InterPro" id="IPR039763">
    <property type="entry name" value="ARMT1"/>
</dbReference>
<dbReference type="GeneID" id="63716786"/>
<keyword evidence="7" id="KW-0521">NADP</keyword>
<dbReference type="STRING" id="98403.A0A151GJ69"/>
<evidence type="ECO:0000313" key="11">
    <source>
        <dbReference type="EMBL" id="KYK57136.1"/>
    </source>
</evidence>
<accession>A0A151GJ69</accession>
<organism evidence="11 12">
    <name type="scientific">Drechmeria coniospora</name>
    <name type="common">Nematophagous fungus</name>
    <name type="synonym">Meria coniospora</name>
    <dbReference type="NCBI Taxonomy" id="98403"/>
    <lineage>
        <taxon>Eukaryota</taxon>
        <taxon>Fungi</taxon>
        <taxon>Dikarya</taxon>
        <taxon>Ascomycota</taxon>
        <taxon>Pezizomycotina</taxon>
        <taxon>Sordariomycetes</taxon>
        <taxon>Hypocreomycetidae</taxon>
        <taxon>Hypocreales</taxon>
        <taxon>Ophiocordycipitaceae</taxon>
        <taxon>Drechmeria</taxon>
    </lineage>
</organism>
<keyword evidence="6" id="KW-0378">Hydrolase</keyword>
<keyword evidence="8" id="KW-0464">Manganese</keyword>
<dbReference type="SUPFAM" id="SSF111321">
    <property type="entry name" value="AF1104-like"/>
    <property type="match status" value="1"/>
</dbReference>
<keyword evidence="5" id="KW-0479">Metal-binding</keyword>
<evidence type="ECO:0000256" key="8">
    <source>
        <dbReference type="ARBA" id="ARBA00023211"/>
    </source>
</evidence>
<name>A0A151GJ69_DRECN</name>
<evidence type="ECO:0000256" key="7">
    <source>
        <dbReference type="ARBA" id="ARBA00022857"/>
    </source>
</evidence>
<sequence length="773" mass="84657">MASTTAHKYINKLQNHRVLVLGGSTGIGFCVAEAAVEHGAHVIISSSNQAKLDKAVGRLQAHAAAIGLEAERISAKTCDLSNPDTIEDNVVSLLEYATQHGKLDHVAFTAGDAIKITPLAETTVADVQKTGMVRQVGLIMLAKHLPKYINVRAASSLTVTGGTNTWRPGPDWAVIAGTGGAVEGLTRGFAISLQPVRVNCVQVGAVHTELFDSIPEDRLPAVLANLAREGITGTVGRPDEVAEAYLYCMKDTFATGGVVESNGGRLVGDGKEGLMFSARFSSSPLVLPVFVESDGSSDFAMEFDPDTPKYVTSDVTSFASDSVRKRWPVILTGAVDDVYRAVCRMDDGEQKAEGKKIIEQLGCLKYEVQHGRKLTPLLDDGHAEEIAVYNKELDDLDGPGWLDVPWLYAECYLYRRISTYFQLTQHWKKHDIFARQKIDTFRTSRNAVLELAARYRELMGQIHAHKAVTHDEDAERLLFAEAFEICLWGNATDLSLLTNLTYEDIQKLQGSAARKAAEENILVNHLPAAYDILKQARAEGRKERRVDIVLDNAGFELYVDLVLAGFLLASGLATQVILRPKSVPWFVSDVLPGDFAALLSAIANPKAFFETQSEAEELQEKMPAPLSQAEVENLQFVFQDWANLHAEGQLMMRPNRYWTTASSFWRLPHQAPELHEDLKAAELVIFKGDLNYRKLTGDAQWDPTTPFEDALGPMGKGSGVSILSLRTCKADVVVGLPAGKDEELRQLEGGGGESGARRWAWDGKWAVVSLSRG</sequence>
<dbReference type="Proteomes" id="UP000076580">
    <property type="component" value="Chromosome 02"/>
</dbReference>
<dbReference type="GO" id="GO:0016791">
    <property type="term" value="F:phosphatase activity"/>
    <property type="evidence" value="ECO:0007669"/>
    <property type="project" value="TreeGrafter"/>
</dbReference>
<dbReference type="InterPro" id="IPR002791">
    <property type="entry name" value="ARMT1-like_metal-bd"/>
</dbReference>
<dbReference type="EMBL" id="LAYC01000002">
    <property type="protein sequence ID" value="KYK57136.1"/>
    <property type="molecule type" value="Genomic_DNA"/>
</dbReference>
<dbReference type="InterPro" id="IPR036291">
    <property type="entry name" value="NAD(P)-bd_dom_sf"/>
</dbReference>
<dbReference type="SUPFAM" id="SSF51735">
    <property type="entry name" value="NAD(P)-binding Rossmann-fold domains"/>
    <property type="match status" value="1"/>
</dbReference>
<dbReference type="Gene3D" id="1.20.930.60">
    <property type="match status" value="1"/>
</dbReference>
<evidence type="ECO:0000256" key="9">
    <source>
        <dbReference type="ARBA" id="ARBA00048809"/>
    </source>
</evidence>
<protein>
    <submittedName>
        <fullName evidence="11">DUF89 domain-containing protein</fullName>
    </submittedName>
</protein>
<comment type="cofactor">
    <cofactor evidence="2">
        <name>Mn(2+)</name>
        <dbReference type="ChEBI" id="CHEBI:29035"/>
    </cofactor>
</comment>
<dbReference type="InterPro" id="IPR036075">
    <property type="entry name" value="ARMT-1-like_metal-bd_sf"/>
</dbReference>
<dbReference type="Pfam" id="PF01937">
    <property type="entry name" value="ARMT1-like_dom"/>
    <property type="match status" value="1"/>
</dbReference>
<reference evidence="11 12" key="1">
    <citation type="journal article" date="2016" name="Sci. Rep.">
        <title>Insights into Adaptations to a Near-Obligate Nematode Endoparasitic Lifestyle from the Finished Genome of Drechmeria coniospora.</title>
        <authorList>
            <person name="Zhang L."/>
            <person name="Zhou Z."/>
            <person name="Guo Q."/>
            <person name="Fokkens L."/>
            <person name="Miskei M."/>
            <person name="Pocsi I."/>
            <person name="Zhang W."/>
            <person name="Chen M."/>
            <person name="Wang L."/>
            <person name="Sun Y."/>
            <person name="Donzelli B.G."/>
            <person name="Gibson D.M."/>
            <person name="Nelson D.R."/>
            <person name="Luo J.G."/>
            <person name="Rep M."/>
            <person name="Liu H."/>
            <person name="Yang S."/>
            <person name="Wang J."/>
            <person name="Krasnoff S.B."/>
            <person name="Xu Y."/>
            <person name="Molnar I."/>
            <person name="Lin M."/>
        </authorList>
    </citation>
    <scope>NUCLEOTIDE SEQUENCE [LARGE SCALE GENOMIC DNA]</scope>
    <source>
        <strain evidence="11 12">ARSEF 6962</strain>
    </source>
</reference>
<dbReference type="PANTHER" id="PTHR12260">
    <property type="entry name" value="DAMAGE-CONTROL PHOSPHATASE ARMT1"/>
    <property type="match status" value="1"/>
</dbReference>
<dbReference type="InterPro" id="IPR057571">
    <property type="entry name" value="SDR_PhqE-like"/>
</dbReference>
<evidence type="ECO:0000256" key="3">
    <source>
        <dbReference type="ARBA" id="ARBA00001967"/>
    </source>
</evidence>
<evidence type="ECO:0000259" key="10">
    <source>
        <dbReference type="Pfam" id="PF01937"/>
    </source>
</evidence>
<gene>
    <name evidence="11" type="ORF">DCS_04143</name>
</gene>
<dbReference type="GO" id="GO:0006974">
    <property type="term" value="P:DNA damage response"/>
    <property type="evidence" value="ECO:0007669"/>
    <property type="project" value="TreeGrafter"/>
</dbReference>
<comment type="catalytic activity">
    <reaction evidence="9">
        <text>beta-D-fructose 6-phosphate = dihydroxyacetone + D-glyceraldehyde 3-phosphate</text>
        <dbReference type="Rhea" id="RHEA:28002"/>
        <dbReference type="ChEBI" id="CHEBI:16016"/>
        <dbReference type="ChEBI" id="CHEBI:57634"/>
        <dbReference type="ChEBI" id="CHEBI:59776"/>
    </reaction>
</comment>
<dbReference type="Gene3D" id="3.40.50.10880">
    <property type="entry name" value="Uncharacterised protein PF01937, DUF89, domain 3"/>
    <property type="match status" value="1"/>
</dbReference>
<dbReference type="Pfam" id="PF23441">
    <property type="entry name" value="SDR"/>
    <property type="match status" value="1"/>
</dbReference>
<dbReference type="InParanoid" id="A0A151GJ69"/>
<dbReference type="PRINTS" id="PR00081">
    <property type="entry name" value="GDHRDH"/>
</dbReference>
<dbReference type="CDD" id="cd05233">
    <property type="entry name" value="SDR_c"/>
    <property type="match status" value="1"/>
</dbReference>